<keyword evidence="1" id="KW-0732">Signal</keyword>
<reference evidence="2 3" key="1">
    <citation type="submission" date="2022-08" db="EMBL/GenBank/DDBJ databases">
        <title>Reclassification of Massilia species as members of the genera Telluria, Duganella, Pseudoduganella, Mokoshia gen. nov. and Zemynaea gen. nov. using orthogonal and non-orthogonal genome-based approaches.</title>
        <authorList>
            <person name="Bowman J.P."/>
        </authorList>
    </citation>
    <scope>NUCLEOTIDE SEQUENCE [LARGE SCALE GENOMIC DNA]</scope>
    <source>
        <strain evidence="2 3">JCM 31661</strain>
    </source>
</reference>
<accession>A0ABT2AQR4</accession>
<dbReference type="RefSeq" id="WP_258829056.1">
    <property type="nucleotide sequence ID" value="NZ_JANUHA010000012.1"/>
</dbReference>
<comment type="caution">
    <text evidence="2">The sequence shown here is derived from an EMBL/GenBank/DDBJ whole genome shotgun (WGS) entry which is preliminary data.</text>
</comment>
<proteinExistence type="predicted"/>
<organism evidence="2 3">
    <name type="scientific">Massilia agri</name>
    <dbReference type="NCBI Taxonomy" id="1886785"/>
    <lineage>
        <taxon>Bacteria</taxon>
        <taxon>Pseudomonadati</taxon>
        <taxon>Pseudomonadota</taxon>
        <taxon>Betaproteobacteria</taxon>
        <taxon>Burkholderiales</taxon>
        <taxon>Oxalobacteraceae</taxon>
        <taxon>Telluria group</taxon>
        <taxon>Massilia</taxon>
    </lineage>
</organism>
<evidence type="ECO:0000313" key="2">
    <source>
        <dbReference type="EMBL" id="MCS0598038.1"/>
    </source>
</evidence>
<name>A0ABT2AQR4_9BURK</name>
<gene>
    <name evidence="2" type="ORF">NX780_16945</name>
</gene>
<sequence>MQARILPLLLSIVLVTPYSTAGAQEVPPRNCEHDRVRLLALDENQFDQDLNGGWRTLASRPGCTLAAADLLRDYRQAHRNDAGLMIWHEAQLRANAGQYPEAITLMKQAYKPAEKDLAGWNLYVDATIAFLRRDMAALKKARAKLAEVKAPVAEGMPPVIDGYVELDFADGAKRKIRWPPNIDVVEGLENCFDKPYAKAYELACRQSTP</sequence>
<evidence type="ECO:0000313" key="3">
    <source>
        <dbReference type="Proteomes" id="UP001206572"/>
    </source>
</evidence>
<feature type="signal peptide" evidence="1">
    <location>
        <begin position="1"/>
        <end position="23"/>
    </location>
</feature>
<protein>
    <recommendedName>
        <fullName evidence="4">Tetratricopeptide repeat protein</fullName>
    </recommendedName>
</protein>
<dbReference type="Proteomes" id="UP001206572">
    <property type="component" value="Unassembled WGS sequence"/>
</dbReference>
<feature type="chain" id="PRO_5046153511" description="Tetratricopeptide repeat protein" evidence="1">
    <location>
        <begin position="24"/>
        <end position="209"/>
    </location>
</feature>
<evidence type="ECO:0000256" key="1">
    <source>
        <dbReference type="SAM" id="SignalP"/>
    </source>
</evidence>
<evidence type="ECO:0008006" key="4">
    <source>
        <dbReference type="Google" id="ProtNLM"/>
    </source>
</evidence>
<dbReference type="EMBL" id="JANUHA010000012">
    <property type="protein sequence ID" value="MCS0598038.1"/>
    <property type="molecule type" value="Genomic_DNA"/>
</dbReference>
<keyword evidence="3" id="KW-1185">Reference proteome</keyword>